<reference evidence="2 3" key="1">
    <citation type="journal article" date="2014" name="Int. J. Syst. Evol. Microbiol.">
        <title>Complete genome sequence of Corynebacterium casei LMG S-19264T (=DSM 44701T), isolated from a smear-ripened cheese.</title>
        <authorList>
            <consortium name="US DOE Joint Genome Institute (JGI-PGF)"/>
            <person name="Walter F."/>
            <person name="Albersmeier A."/>
            <person name="Kalinowski J."/>
            <person name="Ruckert C."/>
        </authorList>
    </citation>
    <scope>NUCLEOTIDE SEQUENCE [LARGE SCALE GENOMIC DNA]</scope>
    <source>
        <strain evidence="2 3">CGMCC 1.7286</strain>
    </source>
</reference>
<comment type="caution">
    <text evidence="2">The sequence shown here is derived from an EMBL/GenBank/DDBJ whole genome shotgun (WGS) entry which is preliminary data.</text>
</comment>
<evidence type="ECO:0000259" key="1">
    <source>
        <dbReference type="Pfam" id="PF01609"/>
    </source>
</evidence>
<organism evidence="2 3">
    <name type="scientific">Marinobacterium nitratireducens</name>
    <dbReference type="NCBI Taxonomy" id="518897"/>
    <lineage>
        <taxon>Bacteria</taxon>
        <taxon>Pseudomonadati</taxon>
        <taxon>Pseudomonadota</taxon>
        <taxon>Gammaproteobacteria</taxon>
        <taxon>Oceanospirillales</taxon>
        <taxon>Oceanospirillaceae</taxon>
        <taxon>Marinobacterium</taxon>
    </lineage>
</organism>
<dbReference type="AlphaFoldDB" id="A0A918DPX2"/>
<sequence>MSSKTFGLKAHIGVDARTGITHCFTTTAANEHDLNQAEHLLHGDEAFIFADAGYRGAEKRDELKDVRADWHIAEQPGKLKVLKKHPRINKVRIRTEYLKASLRAKVEHPFRIIKCQFGFVKARYRGLKKHDGKLAMLFALSNLIRVDQMLRAQGQSV</sequence>
<dbReference type="InterPro" id="IPR002559">
    <property type="entry name" value="Transposase_11"/>
</dbReference>
<dbReference type="Pfam" id="PF01609">
    <property type="entry name" value="DDE_Tnp_1"/>
    <property type="match status" value="1"/>
</dbReference>
<dbReference type="GO" id="GO:0006313">
    <property type="term" value="P:DNA transposition"/>
    <property type="evidence" value="ECO:0007669"/>
    <property type="project" value="InterPro"/>
</dbReference>
<name>A0A918DPX2_9GAMM</name>
<dbReference type="GO" id="GO:0003677">
    <property type="term" value="F:DNA binding"/>
    <property type="evidence" value="ECO:0007669"/>
    <property type="project" value="InterPro"/>
</dbReference>
<dbReference type="PANTHER" id="PTHR35604">
    <property type="entry name" value="TRANSPOSASE INSH FOR INSERTION SEQUENCE ELEMENT IS5A-RELATED"/>
    <property type="match status" value="1"/>
</dbReference>
<proteinExistence type="predicted"/>
<protein>
    <recommendedName>
        <fullName evidence="1">Transposase IS4-like domain-containing protein</fullName>
    </recommendedName>
</protein>
<dbReference type="EMBL" id="BMLT01000001">
    <property type="protein sequence ID" value="GGO76311.1"/>
    <property type="molecule type" value="Genomic_DNA"/>
</dbReference>
<accession>A0A918DPX2</accession>
<evidence type="ECO:0000313" key="3">
    <source>
        <dbReference type="Proteomes" id="UP000599578"/>
    </source>
</evidence>
<gene>
    <name evidence="2" type="ORF">GCM10011348_03210</name>
</gene>
<evidence type="ECO:0000313" key="2">
    <source>
        <dbReference type="EMBL" id="GGO76311.1"/>
    </source>
</evidence>
<dbReference type="GO" id="GO:0004803">
    <property type="term" value="F:transposase activity"/>
    <property type="evidence" value="ECO:0007669"/>
    <property type="project" value="InterPro"/>
</dbReference>
<feature type="domain" description="Transposase IS4-like" evidence="1">
    <location>
        <begin position="4"/>
        <end position="143"/>
    </location>
</feature>
<dbReference type="Proteomes" id="UP000599578">
    <property type="component" value="Unassembled WGS sequence"/>
</dbReference>
<keyword evidence="3" id="KW-1185">Reference proteome</keyword>
<dbReference type="PANTHER" id="PTHR35604:SF2">
    <property type="entry name" value="TRANSPOSASE INSH FOR INSERTION SEQUENCE ELEMENT IS5A-RELATED"/>
    <property type="match status" value="1"/>
</dbReference>